<evidence type="ECO:0000256" key="6">
    <source>
        <dbReference type="ARBA" id="ARBA00022692"/>
    </source>
</evidence>
<keyword evidence="7 14" id="KW-1133">Transmembrane helix</keyword>
<dbReference type="InterPro" id="IPR003122">
    <property type="entry name" value="Tar_rcpt_lig-bd"/>
</dbReference>
<evidence type="ECO:0000256" key="14">
    <source>
        <dbReference type="SAM" id="Phobius"/>
    </source>
</evidence>
<evidence type="ECO:0000256" key="13">
    <source>
        <dbReference type="SAM" id="MobiDB-lite"/>
    </source>
</evidence>
<evidence type="ECO:0000256" key="7">
    <source>
        <dbReference type="ARBA" id="ARBA00022989"/>
    </source>
</evidence>
<evidence type="ECO:0000259" key="15">
    <source>
        <dbReference type="PROSITE" id="PS50111"/>
    </source>
</evidence>
<dbReference type="GO" id="GO:0006935">
    <property type="term" value="P:chemotaxis"/>
    <property type="evidence" value="ECO:0007669"/>
    <property type="project" value="UniProtKB-KW"/>
</dbReference>
<dbReference type="PROSITE" id="PS50111">
    <property type="entry name" value="CHEMOTAXIS_TRANSDUC_2"/>
    <property type="match status" value="1"/>
</dbReference>
<dbReference type="FunFam" id="1.10.287.950:FF:000001">
    <property type="entry name" value="Methyl-accepting chemotaxis sensory transducer"/>
    <property type="match status" value="1"/>
</dbReference>
<feature type="domain" description="HAMP" evidence="16">
    <location>
        <begin position="214"/>
        <end position="270"/>
    </location>
</feature>
<dbReference type="Proteomes" id="UP001143674">
    <property type="component" value="Unassembled WGS sequence"/>
</dbReference>
<keyword evidence="9 11" id="KW-0807">Transducer</keyword>
<dbReference type="InterPro" id="IPR035440">
    <property type="entry name" value="4HB_MCP_dom_sf"/>
</dbReference>
<feature type="transmembrane region" description="Helical" evidence="14">
    <location>
        <begin position="191"/>
        <end position="212"/>
    </location>
</feature>
<dbReference type="CDD" id="cd06225">
    <property type="entry name" value="HAMP"/>
    <property type="match status" value="1"/>
</dbReference>
<feature type="coiled-coil region" evidence="12">
    <location>
        <begin position="475"/>
        <end position="520"/>
    </location>
</feature>
<comment type="caution">
    <text evidence="17">The sequence shown here is derived from an EMBL/GenBank/DDBJ whole genome shotgun (WGS) entry which is preliminary data.</text>
</comment>
<dbReference type="Pfam" id="PF00015">
    <property type="entry name" value="MCPsignal"/>
    <property type="match status" value="1"/>
</dbReference>
<name>A0AAE3NGW5_RALSL</name>
<evidence type="ECO:0000313" key="17">
    <source>
        <dbReference type="EMBL" id="MDB0521536.1"/>
    </source>
</evidence>
<keyword evidence="12" id="KW-0175">Coiled coil</keyword>
<reference evidence="17" key="1">
    <citation type="submission" date="2021-09" db="EMBL/GenBank/DDBJ databases">
        <title>Genomic analysis of Ralstonia spp.</title>
        <authorList>
            <person name="Aburjaile F."/>
            <person name="Ariute J.C."/>
            <person name="Pais A.K.L."/>
            <person name="Albuquerque G.M.R."/>
            <person name="Silva A.M.F."/>
            <person name="Brenig B."/>
            <person name="Azevedo V."/>
            <person name="Matiuzzi M."/>
            <person name="Ramos R."/>
            <person name="Goes-Neto A."/>
            <person name="Soares S."/>
            <person name="Iseppon A.M.B."/>
            <person name="Souza E."/>
            <person name="Gama M."/>
        </authorList>
    </citation>
    <scope>NUCLEOTIDE SEQUENCE</scope>
    <source>
        <strain evidence="17">B4</strain>
    </source>
</reference>
<evidence type="ECO:0000256" key="4">
    <source>
        <dbReference type="ARBA" id="ARBA00022500"/>
    </source>
</evidence>
<accession>A0AAE3NGW5</accession>
<feature type="domain" description="Methyl-accepting transducer" evidence="15">
    <location>
        <begin position="275"/>
        <end position="504"/>
    </location>
</feature>
<dbReference type="InterPro" id="IPR051310">
    <property type="entry name" value="MCP_chemotaxis"/>
</dbReference>
<keyword evidence="5" id="KW-0997">Cell inner membrane</keyword>
<evidence type="ECO:0000256" key="12">
    <source>
        <dbReference type="SAM" id="Coils"/>
    </source>
</evidence>
<dbReference type="SMART" id="SM00283">
    <property type="entry name" value="MA"/>
    <property type="match status" value="1"/>
</dbReference>
<keyword evidence="3" id="KW-0488">Methylation</keyword>
<evidence type="ECO:0000256" key="10">
    <source>
        <dbReference type="ARBA" id="ARBA00029447"/>
    </source>
</evidence>
<dbReference type="Gene3D" id="1.20.120.30">
    <property type="entry name" value="Aspartate receptor, ligand-binding domain"/>
    <property type="match status" value="1"/>
</dbReference>
<protein>
    <submittedName>
        <fullName evidence="17">Methyl-accepting chemotaxis protein</fullName>
    </submittedName>
</protein>
<evidence type="ECO:0000313" key="18">
    <source>
        <dbReference type="Proteomes" id="UP001143674"/>
    </source>
</evidence>
<dbReference type="PROSITE" id="PS50885">
    <property type="entry name" value="HAMP"/>
    <property type="match status" value="1"/>
</dbReference>
<evidence type="ECO:0000256" key="5">
    <source>
        <dbReference type="ARBA" id="ARBA00022519"/>
    </source>
</evidence>
<evidence type="ECO:0000256" key="8">
    <source>
        <dbReference type="ARBA" id="ARBA00023136"/>
    </source>
</evidence>
<dbReference type="SUPFAM" id="SSF47170">
    <property type="entry name" value="Aspartate receptor, ligand-binding domain"/>
    <property type="match status" value="1"/>
</dbReference>
<dbReference type="SMART" id="SM00304">
    <property type="entry name" value="HAMP"/>
    <property type="match status" value="1"/>
</dbReference>
<dbReference type="Gene3D" id="1.10.287.950">
    <property type="entry name" value="Methyl-accepting chemotaxis protein"/>
    <property type="match status" value="1"/>
</dbReference>
<dbReference type="GO" id="GO:0005886">
    <property type="term" value="C:plasma membrane"/>
    <property type="evidence" value="ECO:0007669"/>
    <property type="project" value="UniProtKB-SubCell"/>
</dbReference>
<dbReference type="AlphaFoldDB" id="A0AAE3NGW5"/>
<dbReference type="GO" id="GO:0007165">
    <property type="term" value="P:signal transduction"/>
    <property type="evidence" value="ECO:0007669"/>
    <property type="project" value="UniProtKB-KW"/>
</dbReference>
<comment type="similarity">
    <text evidence="10">Belongs to the methyl-accepting chemotaxis (MCP) protein family.</text>
</comment>
<comment type="subcellular location">
    <subcellularLocation>
        <location evidence="1">Cell inner membrane</location>
        <topology evidence="1">Multi-pass membrane protein</topology>
    </subcellularLocation>
</comment>
<dbReference type="InterPro" id="IPR004089">
    <property type="entry name" value="MCPsignal_dom"/>
</dbReference>
<evidence type="ECO:0000256" key="9">
    <source>
        <dbReference type="ARBA" id="ARBA00023224"/>
    </source>
</evidence>
<dbReference type="Pfam" id="PF02203">
    <property type="entry name" value="TarH"/>
    <property type="match status" value="1"/>
</dbReference>
<sequence length="522" mass="55456">MWKWMDSSLRTRLTVLVAAFAAMIAVVGGTGIATGRATNADLRGVYLEDAKGVDLLARDTVNLLWARIHLTNFDSVSSPEELTKLLKDAHAMVNAANEAWAAFAKLPVAEADRAQLQAADAARARFVKGALEPAIIALERSDLTTYRDLNTTQVPQLFAVYDAALQPLVKARFAYGQARFDRSQSRYATSVWLSGGLLLAALVLSVVARGVLGRTLVRPLERAIRVFERMAEGDLATRMDVPTRAGRRDETARLMHAVVSMQSGLQKMVGQVRTGSDAIAGATRQIAAGNADLSQRTEEQASSLEETASSMEELTSIVKQNADNARQASTLAVNASDIAVKGGEVVGRVVETMAGINDSSKKIADIIGVIEGIAFQTNILALNAAVEAARAGEQGRGFAVVAGEVRSLAQRSATAAKEIKELIGDSVGRVRHGSKLVAEAGTVIDEVVVAVKRVTDIMGEISAASDEQSSGIEQVNQAVNQMDEVTQQNAALVEEAAAAAESLEAQAEALRRAVSAFRVEHA</sequence>
<keyword evidence="6 14" id="KW-0812">Transmembrane</keyword>
<evidence type="ECO:0000256" key="3">
    <source>
        <dbReference type="ARBA" id="ARBA00022481"/>
    </source>
</evidence>
<feature type="region of interest" description="Disordered" evidence="13">
    <location>
        <begin position="290"/>
        <end position="309"/>
    </location>
</feature>
<dbReference type="InterPro" id="IPR004090">
    <property type="entry name" value="Chemotax_Me-accpt_rcpt"/>
</dbReference>
<dbReference type="SUPFAM" id="SSF58104">
    <property type="entry name" value="Methyl-accepting chemotaxis protein (MCP) signaling domain"/>
    <property type="match status" value="1"/>
</dbReference>
<dbReference type="PANTHER" id="PTHR43531">
    <property type="entry name" value="PROTEIN ICFG"/>
    <property type="match status" value="1"/>
</dbReference>
<keyword evidence="2" id="KW-1003">Cell membrane</keyword>
<keyword evidence="8 14" id="KW-0472">Membrane</keyword>
<dbReference type="Pfam" id="PF00672">
    <property type="entry name" value="HAMP"/>
    <property type="match status" value="1"/>
</dbReference>
<dbReference type="RefSeq" id="WP_184852092.1">
    <property type="nucleotide sequence ID" value="NZ_JABZEH010000002.1"/>
</dbReference>
<dbReference type="PRINTS" id="PR00260">
    <property type="entry name" value="CHEMTRNSDUCR"/>
</dbReference>
<dbReference type="GO" id="GO:0004888">
    <property type="term" value="F:transmembrane signaling receptor activity"/>
    <property type="evidence" value="ECO:0007669"/>
    <property type="project" value="InterPro"/>
</dbReference>
<evidence type="ECO:0000256" key="1">
    <source>
        <dbReference type="ARBA" id="ARBA00004429"/>
    </source>
</evidence>
<organism evidence="17 18">
    <name type="scientific">Ralstonia solanacearum</name>
    <name type="common">Pseudomonas solanacearum</name>
    <dbReference type="NCBI Taxonomy" id="305"/>
    <lineage>
        <taxon>Bacteria</taxon>
        <taxon>Pseudomonadati</taxon>
        <taxon>Pseudomonadota</taxon>
        <taxon>Betaproteobacteria</taxon>
        <taxon>Burkholderiales</taxon>
        <taxon>Burkholderiaceae</taxon>
        <taxon>Ralstonia</taxon>
        <taxon>Ralstonia solanacearum species complex</taxon>
    </lineage>
</organism>
<dbReference type="PANTHER" id="PTHR43531:SF14">
    <property type="entry name" value="METHYL-ACCEPTING CHEMOTAXIS PROTEIN I-RELATED"/>
    <property type="match status" value="1"/>
</dbReference>
<dbReference type="InterPro" id="IPR003660">
    <property type="entry name" value="HAMP_dom"/>
</dbReference>
<gene>
    <name evidence="17" type="ORF">LBW55_07900</name>
</gene>
<keyword evidence="4" id="KW-0145">Chemotaxis</keyword>
<dbReference type="CDD" id="cd11386">
    <property type="entry name" value="MCP_signal"/>
    <property type="match status" value="1"/>
</dbReference>
<feature type="compositionally biased region" description="Polar residues" evidence="13">
    <location>
        <begin position="300"/>
        <end position="309"/>
    </location>
</feature>
<evidence type="ECO:0000256" key="2">
    <source>
        <dbReference type="ARBA" id="ARBA00022475"/>
    </source>
</evidence>
<evidence type="ECO:0000259" key="16">
    <source>
        <dbReference type="PROSITE" id="PS50885"/>
    </source>
</evidence>
<proteinExistence type="inferred from homology"/>
<dbReference type="EMBL" id="JAIVEX010000004">
    <property type="protein sequence ID" value="MDB0521536.1"/>
    <property type="molecule type" value="Genomic_DNA"/>
</dbReference>
<evidence type="ECO:0000256" key="11">
    <source>
        <dbReference type="PROSITE-ProRule" id="PRU00284"/>
    </source>
</evidence>